<evidence type="ECO:0000313" key="2">
    <source>
        <dbReference type="EMBL" id="PSB02866.1"/>
    </source>
</evidence>
<reference evidence="2 3" key="2">
    <citation type="submission" date="2018-03" db="EMBL/GenBank/DDBJ databases">
        <title>The ancient ancestry and fast evolution of plastids.</title>
        <authorList>
            <person name="Moore K.R."/>
            <person name="Magnabosco C."/>
            <person name="Momper L."/>
            <person name="Gold D.A."/>
            <person name="Bosak T."/>
            <person name="Fournier G.P."/>
        </authorList>
    </citation>
    <scope>NUCLEOTIDE SEQUENCE [LARGE SCALE GENOMIC DNA]</scope>
    <source>
        <strain evidence="2 3">CCAP 1448/3</strain>
    </source>
</reference>
<dbReference type="AlphaFoldDB" id="A0A2T1C3M6"/>
<keyword evidence="3" id="KW-1185">Reference proteome</keyword>
<evidence type="ECO:0000256" key="1">
    <source>
        <dbReference type="SAM" id="MobiDB-lite"/>
    </source>
</evidence>
<organism evidence="2 3">
    <name type="scientific">Merismopedia glauca CCAP 1448/3</name>
    <dbReference type="NCBI Taxonomy" id="1296344"/>
    <lineage>
        <taxon>Bacteria</taxon>
        <taxon>Bacillati</taxon>
        <taxon>Cyanobacteriota</taxon>
        <taxon>Cyanophyceae</taxon>
        <taxon>Synechococcales</taxon>
        <taxon>Merismopediaceae</taxon>
        <taxon>Merismopedia</taxon>
    </lineage>
</organism>
<sequence length="129" mass="14307">MHRIRQNGKLTQVIFEHPDGGLISVPMSETSLELSPPSLQIAGVTPPFDPKKLLQLTVLVSNFRSTVSTQTEDEEVVHPEIDAKTASNTQNQNCRQPPQPRAIDRTDRSVSRENPRPKSDVVNANEEGN</sequence>
<feature type="compositionally biased region" description="Basic and acidic residues" evidence="1">
    <location>
        <begin position="102"/>
        <end position="119"/>
    </location>
</feature>
<dbReference type="Proteomes" id="UP000238762">
    <property type="component" value="Unassembled WGS sequence"/>
</dbReference>
<evidence type="ECO:0000313" key="3">
    <source>
        <dbReference type="Proteomes" id="UP000238762"/>
    </source>
</evidence>
<protein>
    <submittedName>
        <fullName evidence="2">Uncharacterized protein</fullName>
    </submittedName>
</protein>
<reference evidence="2 3" key="1">
    <citation type="submission" date="2018-02" db="EMBL/GenBank/DDBJ databases">
        <authorList>
            <person name="Cohen D.B."/>
            <person name="Kent A.D."/>
        </authorList>
    </citation>
    <scope>NUCLEOTIDE SEQUENCE [LARGE SCALE GENOMIC DNA]</scope>
    <source>
        <strain evidence="2 3">CCAP 1448/3</strain>
    </source>
</reference>
<dbReference type="OrthoDB" id="490181at2"/>
<accession>A0A2T1C3M6</accession>
<gene>
    <name evidence="2" type="ORF">C7B64_11265</name>
</gene>
<comment type="caution">
    <text evidence="2">The sequence shown here is derived from an EMBL/GenBank/DDBJ whole genome shotgun (WGS) entry which is preliminary data.</text>
</comment>
<name>A0A2T1C3M6_9CYAN</name>
<feature type="region of interest" description="Disordered" evidence="1">
    <location>
        <begin position="66"/>
        <end position="129"/>
    </location>
</feature>
<proteinExistence type="predicted"/>
<dbReference type="EMBL" id="PVWJ01000047">
    <property type="protein sequence ID" value="PSB02866.1"/>
    <property type="molecule type" value="Genomic_DNA"/>
</dbReference>